<name>A0A0G4LR10_VERLO</name>
<gene>
    <name evidence="1" type="ORF">BN1708_003820</name>
</gene>
<reference evidence="1 2" key="1">
    <citation type="submission" date="2015-05" db="EMBL/GenBank/DDBJ databases">
        <authorList>
            <person name="Wang D.B."/>
            <person name="Wang M."/>
        </authorList>
    </citation>
    <scope>NUCLEOTIDE SEQUENCE [LARGE SCALE GENOMIC DNA]</scope>
    <source>
        <strain evidence="1">VL1</strain>
    </source>
</reference>
<dbReference type="AlphaFoldDB" id="A0A0G4LR10"/>
<organism evidence="1 2">
    <name type="scientific">Verticillium longisporum</name>
    <name type="common">Verticillium dahliae var. longisporum</name>
    <dbReference type="NCBI Taxonomy" id="100787"/>
    <lineage>
        <taxon>Eukaryota</taxon>
        <taxon>Fungi</taxon>
        <taxon>Dikarya</taxon>
        <taxon>Ascomycota</taxon>
        <taxon>Pezizomycotina</taxon>
        <taxon>Sordariomycetes</taxon>
        <taxon>Hypocreomycetidae</taxon>
        <taxon>Glomerellales</taxon>
        <taxon>Plectosphaerellaceae</taxon>
        <taxon>Verticillium</taxon>
    </lineage>
</organism>
<protein>
    <submittedName>
        <fullName evidence="1">Uncharacterized protein</fullName>
    </submittedName>
</protein>
<sequence>MEGRPRAMLVRGVLLLIRLCSLPCSMLRCLLALSSTALAFCMARWASFSRGRMMLSAPLQKTQMRPSGMRMMMDMRLRLLVKSMTSKTWSIDHDVAEVARSFNEGLLIRRRRLVLGLAVLANLGDAGVAEGKAQ</sequence>
<dbReference type="Proteomes" id="UP000044602">
    <property type="component" value="Unassembled WGS sequence"/>
</dbReference>
<dbReference type="EMBL" id="CVQH01016668">
    <property type="protein sequence ID" value="CRK24130.1"/>
    <property type="molecule type" value="Genomic_DNA"/>
</dbReference>
<proteinExistence type="predicted"/>
<evidence type="ECO:0000313" key="1">
    <source>
        <dbReference type="EMBL" id="CRK24130.1"/>
    </source>
</evidence>
<evidence type="ECO:0000313" key="2">
    <source>
        <dbReference type="Proteomes" id="UP000044602"/>
    </source>
</evidence>
<keyword evidence="2" id="KW-1185">Reference proteome</keyword>
<accession>A0A0G4LR10</accession>